<sequence>MLRIFRNLFQFSFRGGDNVAGNKYELQDLMPDDLKELSIEVFSDIGKGDVKSAKTRIHTIESTGRLGKDSQPFLDALNLISGLTDKSEAESIQPRISRVYTESRSPKVKDMFLAALIRLRLVLKNEEGAIDAFKNAENPGFLSRCQYLEFLASKEELETESNSSHYTDVEMLSVVRGLLRIEDSATALKVSRKAKNTYQTHDFEVVYLQALYKKLIAEIEGRAFWFVEKSKKDQILQISHALQKLIEDTEGQDKRLFNMAIPLLSYSASASQILNDICWKYIDKWKDEFKEAAALLHATENKNYDGLEGDIKRNFLLLESESARKELKAKVLAEEKLDIVDALLAIDVLDSSVIDEIVANKVSVISDDETVVRFVILLMHSATSLDYKMKNKHVMPELVQNFHDIGGDFNKINPWLIAKLVSNLNRHELYSETCGILGDLLPLESPWLSPVMKEYLVALYNSSQYRSFHKLLTKLHNDAQDSSFYWSLKSHYQANKGELDKALNSIDKAIALNKASSQLLLQKARILIRLDKGVGEFLDAIDVSIISIDDDDSLQLLAMMHHFVNFSKVEQVVVDLFLREPVKAAKVVSGLYLGYSIAHRTSNDFDPKPENVGDAIVGVVYRKGNKSIQAIIVNDESYPVNQYVLSSSSNLAKILMALKPGGVDKTWVEDITLLEKTPPYVAAFRISCEIRQEMNDGSDAFFMLQVPKGGDELVAFMEESLKRLTPRRNEEIFSDVNIPLLMKGNAINSQDPCKAALELFTDPAIPKLVIPVETPSQESLEYIADAYTVIYACLAGLSKGLCESKIKITEETKSLLKESVENIVSSDYMTVGLNEQGRLYRTLGEDIEREYEYFVSGLRKFLSQVEVIEGAKILESDFPHDLNVLKDGIDRTVLQTIMACHSYNLTWLTIDNAIGSLVERYGIDVYPMHILATKILSNEKLDTRLHGLKLHAFSGLPFPVYNEDIVDLLVRFDYVSLSILKKIFERHEASVLNNKGLRSALDSIPLYIIYKLGREEDVRVYEIAISLLNTVFRLQISKKDGTSAEYKMAMSIKESAFKARRADINVTRLNPFYENFVFGHFLDRQAIIEYLHDKQAAPYEHSS</sequence>
<gene>
    <name evidence="2" type="ORF">F0A17_01060</name>
</gene>
<evidence type="ECO:0000313" key="2">
    <source>
        <dbReference type="EMBL" id="KAA0014279.1"/>
    </source>
</evidence>
<dbReference type="AlphaFoldDB" id="A0A7V7G2I8"/>
<dbReference type="Gene3D" id="1.25.40.10">
    <property type="entry name" value="Tetratricopeptide repeat domain"/>
    <property type="match status" value="1"/>
</dbReference>
<dbReference type="RefSeq" id="WP_149326491.1">
    <property type="nucleotide sequence ID" value="NZ_VTPY01000001.1"/>
</dbReference>
<evidence type="ECO:0000259" key="1">
    <source>
        <dbReference type="Pfam" id="PF20698"/>
    </source>
</evidence>
<dbReference type="Proteomes" id="UP000486760">
    <property type="component" value="Unassembled WGS sequence"/>
</dbReference>
<dbReference type="SUPFAM" id="SSF48452">
    <property type="entry name" value="TPR-like"/>
    <property type="match status" value="1"/>
</dbReference>
<comment type="caution">
    <text evidence="2">The sequence shown here is derived from an EMBL/GenBank/DDBJ whole genome shotgun (WGS) entry which is preliminary data.</text>
</comment>
<dbReference type="Pfam" id="PF20698">
    <property type="entry name" value="PIN-TPR-GreABC"/>
    <property type="match status" value="1"/>
</dbReference>
<dbReference type="EMBL" id="VTPY01000001">
    <property type="protein sequence ID" value="KAA0014279.1"/>
    <property type="molecule type" value="Genomic_DNA"/>
</dbReference>
<protein>
    <recommendedName>
        <fullName evidence="1">PIN domain-containing protein</fullName>
    </recommendedName>
</protein>
<name>A0A7V7G2I8_9GAMM</name>
<proteinExistence type="predicted"/>
<evidence type="ECO:0000313" key="3">
    <source>
        <dbReference type="Proteomes" id="UP000486760"/>
    </source>
</evidence>
<dbReference type="InterPro" id="IPR011990">
    <property type="entry name" value="TPR-like_helical_dom_sf"/>
</dbReference>
<reference evidence="2 3" key="1">
    <citation type="submission" date="2019-08" db="EMBL/GenBank/DDBJ databases">
        <title>Bioinformatics analysis of the strain L3 and L5.</title>
        <authorList>
            <person name="Li X."/>
        </authorList>
    </citation>
    <scope>NUCLEOTIDE SEQUENCE [LARGE SCALE GENOMIC DNA]</scope>
    <source>
        <strain evidence="2 3">L5</strain>
    </source>
</reference>
<organism evidence="2 3">
    <name type="scientific">Billgrantia pellis</name>
    <dbReference type="NCBI Taxonomy" id="2606936"/>
    <lineage>
        <taxon>Bacteria</taxon>
        <taxon>Pseudomonadati</taxon>
        <taxon>Pseudomonadota</taxon>
        <taxon>Gammaproteobacteria</taxon>
        <taxon>Oceanospirillales</taxon>
        <taxon>Halomonadaceae</taxon>
        <taxon>Billgrantia</taxon>
    </lineage>
</organism>
<keyword evidence="3" id="KW-1185">Reference proteome</keyword>
<feature type="domain" description="PIN" evidence="1">
    <location>
        <begin position="784"/>
        <end position="915"/>
    </location>
</feature>
<dbReference type="InterPro" id="IPR048987">
    <property type="entry name" value="PIN-TPR-GreABC"/>
</dbReference>
<accession>A0A7V7G2I8</accession>